<dbReference type="GO" id="GO:0009263">
    <property type="term" value="P:deoxyribonucleotide biosynthetic process"/>
    <property type="evidence" value="ECO:0007669"/>
    <property type="project" value="UniProtKB-KW"/>
</dbReference>
<sequence>MLTGGFAPFYRNREIMAYTTFCQTPNDATREPMFFGQSVNVARYDQQRYEVFEKLIEKQLSFFWRPEEVDVSRDKIDFGKLPDHERHIFISNLKYQTLLDSIQGRSPNVAFLPLVSLPELETWIETWSFSETIHSRSYTHIIRNIVNDPSSVFDDIVVNEEILKRAGDISAYYDELIKLTQIYHLHGEGTHTVDGHVVDVTVRALKKALYLCMMSVNALEAIRFYVSFACSFAFAERKLMEGNAKIIRLIARDEALHLNSTQHILNIMQGGKDDAEMAEIAIECQQEAYDLFLRAAEQEKEWAKYLFKDGSMIGLNEQILCQYVEYITNQRMKSVNLPLPYPESTNPLPWMKNWLESDAVQVAPQEVEVSSYLVGQIDASVDENEFSDFDL</sequence>
<dbReference type="NCBIfam" id="NF006576">
    <property type="entry name" value="PRK09101.1"/>
    <property type="match status" value="1"/>
</dbReference>
<reference evidence="8 9" key="1">
    <citation type="submission" date="2006-12" db="EMBL/GenBank/DDBJ databases">
        <title>Complete sequence of Shewanella amazonensis SB2B.</title>
        <authorList>
            <consortium name="US DOE Joint Genome Institute"/>
            <person name="Copeland A."/>
            <person name="Lucas S."/>
            <person name="Lapidus A."/>
            <person name="Barry K."/>
            <person name="Detter J.C."/>
            <person name="Glavina del Rio T."/>
            <person name="Hammon N."/>
            <person name="Israni S."/>
            <person name="Dalin E."/>
            <person name="Tice H."/>
            <person name="Pitluck S."/>
            <person name="Munk A.C."/>
            <person name="Brettin T."/>
            <person name="Bruce D."/>
            <person name="Han C."/>
            <person name="Tapia R."/>
            <person name="Gilna P."/>
            <person name="Schmutz J."/>
            <person name="Larimer F."/>
            <person name="Land M."/>
            <person name="Hauser L."/>
            <person name="Kyrpides N."/>
            <person name="Mikhailova N."/>
            <person name="Fredrickson J."/>
            <person name="Richardson P."/>
        </authorList>
    </citation>
    <scope>NUCLEOTIDE SEQUENCE [LARGE SCALE GENOMIC DNA]</scope>
    <source>
        <strain evidence="9">ATCC BAA-1098 / SB2B</strain>
    </source>
</reference>
<dbReference type="Pfam" id="PF00268">
    <property type="entry name" value="Ribonuc_red_sm"/>
    <property type="match status" value="1"/>
</dbReference>
<dbReference type="InterPro" id="IPR033909">
    <property type="entry name" value="RNR_small"/>
</dbReference>
<dbReference type="STRING" id="326297.Sama_1727"/>
<organism evidence="8 9">
    <name type="scientific">Shewanella amazonensis (strain ATCC BAA-1098 / SB2B)</name>
    <dbReference type="NCBI Taxonomy" id="326297"/>
    <lineage>
        <taxon>Bacteria</taxon>
        <taxon>Pseudomonadati</taxon>
        <taxon>Pseudomonadota</taxon>
        <taxon>Gammaproteobacteria</taxon>
        <taxon>Alteromonadales</taxon>
        <taxon>Shewanellaceae</taxon>
        <taxon>Shewanella</taxon>
    </lineage>
</organism>
<evidence type="ECO:0000256" key="4">
    <source>
        <dbReference type="ARBA" id="ARBA00022723"/>
    </source>
</evidence>
<dbReference type="InterPro" id="IPR009078">
    <property type="entry name" value="Ferritin-like_SF"/>
</dbReference>
<comment type="cofactor">
    <cofactor evidence="1">
        <name>Fe cation</name>
        <dbReference type="ChEBI" id="CHEBI:24875"/>
    </cofactor>
</comment>
<evidence type="ECO:0000256" key="7">
    <source>
        <dbReference type="ARBA" id="ARBA00023116"/>
    </source>
</evidence>
<dbReference type="InterPro" id="IPR000358">
    <property type="entry name" value="RNR_small_fam"/>
</dbReference>
<gene>
    <name evidence="8" type="ordered locus">Sama_1727</name>
</gene>
<dbReference type="HOGENOM" id="CLU_062403_0_0_6"/>
<accession>A1S6C6</accession>
<dbReference type="Proteomes" id="UP000009175">
    <property type="component" value="Chromosome"/>
</dbReference>
<dbReference type="FunFam" id="1.10.620.20:FF:000001">
    <property type="entry name" value="Ribonucleoside-diphosphate reductase 1 subunit beta"/>
    <property type="match status" value="1"/>
</dbReference>
<dbReference type="PROSITE" id="PS00368">
    <property type="entry name" value="RIBORED_SMALL"/>
    <property type="match status" value="1"/>
</dbReference>
<evidence type="ECO:0000313" key="9">
    <source>
        <dbReference type="Proteomes" id="UP000009175"/>
    </source>
</evidence>
<name>A1S6C6_SHEAM</name>
<dbReference type="eggNOG" id="COG0208">
    <property type="taxonomic scope" value="Bacteria"/>
</dbReference>
<dbReference type="PANTHER" id="PTHR23409">
    <property type="entry name" value="RIBONUCLEOSIDE-DIPHOSPHATE REDUCTASE SMALL CHAIN"/>
    <property type="match status" value="1"/>
</dbReference>
<dbReference type="GO" id="GO:0004748">
    <property type="term" value="F:ribonucleoside-diphosphate reductase activity, thioredoxin disulfide as acceptor"/>
    <property type="evidence" value="ECO:0007669"/>
    <property type="project" value="UniProtKB-EC"/>
</dbReference>
<dbReference type="KEGG" id="saz:Sama_1727"/>
<evidence type="ECO:0000256" key="6">
    <source>
        <dbReference type="ARBA" id="ARBA00023004"/>
    </source>
</evidence>
<keyword evidence="5 8" id="KW-0560">Oxidoreductase</keyword>
<keyword evidence="6" id="KW-0408">Iron</keyword>
<dbReference type="InterPro" id="IPR012348">
    <property type="entry name" value="RNR-like"/>
</dbReference>
<evidence type="ECO:0000256" key="5">
    <source>
        <dbReference type="ARBA" id="ARBA00023002"/>
    </source>
</evidence>
<evidence type="ECO:0000313" key="8">
    <source>
        <dbReference type="EMBL" id="ABL99932.1"/>
    </source>
</evidence>
<dbReference type="AlphaFoldDB" id="A1S6C6"/>
<evidence type="ECO:0000256" key="1">
    <source>
        <dbReference type="ARBA" id="ARBA00001962"/>
    </source>
</evidence>
<proteinExistence type="inferred from homology"/>
<dbReference type="PANTHER" id="PTHR23409:SF18">
    <property type="entry name" value="RIBONUCLEOSIDE-DIPHOSPHATE REDUCTASE SUBUNIT M2"/>
    <property type="match status" value="1"/>
</dbReference>
<keyword evidence="4" id="KW-0479">Metal-binding</keyword>
<evidence type="ECO:0000256" key="2">
    <source>
        <dbReference type="ARBA" id="ARBA00009303"/>
    </source>
</evidence>
<dbReference type="Gene3D" id="1.10.620.20">
    <property type="entry name" value="Ribonucleotide Reductase, subunit A"/>
    <property type="match status" value="1"/>
</dbReference>
<dbReference type="EC" id="1.17.4.1" evidence="3"/>
<keyword evidence="7" id="KW-0215">Deoxyribonucleotide synthesis</keyword>
<dbReference type="EMBL" id="CP000507">
    <property type="protein sequence ID" value="ABL99932.1"/>
    <property type="molecule type" value="Genomic_DNA"/>
</dbReference>
<evidence type="ECO:0000256" key="3">
    <source>
        <dbReference type="ARBA" id="ARBA00012274"/>
    </source>
</evidence>
<keyword evidence="9" id="KW-1185">Reference proteome</keyword>
<dbReference type="SUPFAM" id="SSF47240">
    <property type="entry name" value="Ferritin-like"/>
    <property type="match status" value="1"/>
</dbReference>
<dbReference type="CDD" id="cd01049">
    <property type="entry name" value="RNRR2"/>
    <property type="match status" value="1"/>
</dbReference>
<dbReference type="InterPro" id="IPR030475">
    <property type="entry name" value="RNR_small_AS"/>
</dbReference>
<dbReference type="GO" id="GO:0046872">
    <property type="term" value="F:metal ion binding"/>
    <property type="evidence" value="ECO:0007669"/>
    <property type="project" value="UniProtKB-KW"/>
</dbReference>
<dbReference type="UniPathway" id="UPA00326"/>
<protein>
    <recommendedName>
        <fullName evidence="3">ribonucleoside-diphosphate reductase</fullName>
        <ecNumber evidence="3">1.17.4.1</ecNumber>
    </recommendedName>
</protein>
<comment type="similarity">
    <text evidence="2">Belongs to the ribonucleoside diphosphate reductase small chain family.</text>
</comment>